<evidence type="ECO:0000256" key="1">
    <source>
        <dbReference type="SAM" id="Phobius"/>
    </source>
</evidence>
<keyword evidence="1" id="KW-0472">Membrane</keyword>
<evidence type="ECO:0000313" key="4">
    <source>
        <dbReference type="Proteomes" id="UP000000939"/>
    </source>
</evidence>
<keyword evidence="1" id="KW-0812">Transmembrane</keyword>
<name>D5V5H0_ARCNC</name>
<keyword evidence="4" id="KW-1185">Reference proteome</keyword>
<feature type="transmembrane region" description="Helical" evidence="1">
    <location>
        <begin position="42"/>
        <end position="64"/>
    </location>
</feature>
<dbReference type="RefSeq" id="WP_013135250.1">
    <property type="nucleotide sequence ID" value="NC_014166.1"/>
</dbReference>
<dbReference type="OrthoDB" id="948134at2"/>
<evidence type="ECO:0000259" key="2">
    <source>
        <dbReference type="Pfam" id="PF09335"/>
    </source>
</evidence>
<sequence length="191" mass="22249">MDFNLIDLMKEYGYIILFFWSILEGETGLIMAGLFVHTGDMVLAWAIITAGVGAFVGDQIYFYLGRFKKKYVIRKLSKQKSKIAYVKFLLRKYGWFVVFIQRYLYGLRTIIPLCLGLMNYSPKTFAIINFISALFWSSIIIVPVWYFGDKILSLIAIAKEHWYLAIPLIIVIIVSITVVVKYKQRKLIFKK</sequence>
<dbReference type="Proteomes" id="UP000000939">
    <property type="component" value="Chromosome"/>
</dbReference>
<gene>
    <name evidence="3" type="ordered locus">Arnit_1448</name>
</gene>
<protein>
    <recommendedName>
        <fullName evidence="2">VTT domain-containing protein</fullName>
    </recommendedName>
</protein>
<dbReference type="Pfam" id="PF09335">
    <property type="entry name" value="VTT_dom"/>
    <property type="match status" value="1"/>
</dbReference>
<accession>D5V5H0</accession>
<dbReference type="PANTHER" id="PTHR42709">
    <property type="entry name" value="ALKALINE PHOSPHATASE LIKE PROTEIN"/>
    <property type="match status" value="1"/>
</dbReference>
<feature type="domain" description="VTT" evidence="2">
    <location>
        <begin position="29"/>
        <end position="143"/>
    </location>
</feature>
<evidence type="ECO:0000313" key="3">
    <source>
        <dbReference type="EMBL" id="ADG93105.1"/>
    </source>
</evidence>
<dbReference type="InterPro" id="IPR051311">
    <property type="entry name" value="DedA_domain"/>
</dbReference>
<keyword evidence="1" id="KW-1133">Transmembrane helix</keyword>
<dbReference type="PANTHER" id="PTHR42709:SF2">
    <property type="entry name" value="INNER MEMBRANE PROTEIN YOHD"/>
    <property type="match status" value="1"/>
</dbReference>
<organism evidence="3 4">
    <name type="scientific">Arcobacter nitrofigilis (strain ATCC 33309 / DSM 7299 / CCUG 15893 / LMG 7604 / NCTC 12251 / CI)</name>
    <name type="common">Campylobacter nitrofigilis</name>
    <dbReference type="NCBI Taxonomy" id="572480"/>
    <lineage>
        <taxon>Bacteria</taxon>
        <taxon>Pseudomonadati</taxon>
        <taxon>Campylobacterota</taxon>
        <taxon>Epsilonproteobacteria</taxon>
        <taxon>Campylobacterales</taxon>
        <taxon>Arcobacteraceae</taxon>
        <taxon>Arcobacter</taxon>
    </lineage>
</organism>
<dbReference type="EMBL" id="CP001999">
    <property type="protein sequence ID" value="ADG93105.1"/>
    <property type="molecule type" value="Genomic_DNA"/>
</dbReference>
<dbReference type="STRING" id="572480.Arnit_1448"/>
<feature type="transmembrane region" description="Helical" evidence="1">
    <location>
        <begin position="12"/>
        <end position="36"/>
    </location>
</feature>
<feature type="transmembrane region" description="Helical" evidence="1">
    <location>
        <begin position="160"/>
        <end position="180"/>
    </location>
</feature>
<reference evidence="3 4" key="1">
    <citation type="journal article" date="2010" name="Stand. Genomic Sci.">
        <title>Complete genome sequence of Arcobacter nitrofigilis type strain (CI).</title>
        <authorList>
            <person name="Pati A."/>
            <person name="Gronow S."/>
            <person name="Lapidus A."/>
            <person name="Copeland A."/>
            <person name="Glavina Del Rio T."/>
            <person name="Nolan M."/>
            <person name="Lucas S."/>
            <person name="Tice H."/>
            <person name="Cheng J.F."/>
            <person name="Han C."/>
            <person name="Chertkov O."/>
            <person name="Bruce D."/>
            <person name="Tapia R."/>
            <person name="Goodwin L."/>
            <person name="Pitluck S."/>
            <person name="Liolios K."/>
            <person name="Ivanova N."/>
            <person name="Mavromatis K."/>
            <person name="Chen A."/>
            <person name="Palaniappan K."/>
            <person name="Land M."/>
            <person name="Hauser L."/>
            <person name="Chang Y.J."/>
            <person name="Jeffries C.D."/>
            <person name="Detter J.C."/>
            <person name="Rohde M."/>
            <person name="Goker M."/>
            <person name="Bristow J."/>
            <person name="Eisen J.A."/>
            <person name="Markowitz V."/>
            <person name="Hugenholtz P."/>
            <person name="Klenk H.P."/>
            <person name="Kyrpides N.C."/>
        </authorList>
    </citation>
    <scope>NUCLEOTIDE SEQUENCE [LARGE SCALE GENOMIC DNA]</scope>
    <source>
        <strain evidence="4">ATCC 33309 / DSM 7299 / CCUG 15893 / LMG 7604 / NCTC 12251 / CI</strain>
    </source>
</reference>
<dbReference type="GO" id="GO:0005886">
    <property type="term" value="C:plasma membrane"/>
    <property type="evidence" value="ECO:0007669"/>
    <property type="project" value="TreeGrafter"/>
</dbReference>
<dbReference type="HOGENOM" id="CLU_044208_7_1_7"/>
<dbReference type="InterPro" id="IPR032816">
    <property type="entry name" value="VTT_dom"/>
</dbReference>
<dbReference type="AlphaFoldDB" id="D5V5H0"/>
<dbReference type="KEGG" id="ant:Arnit_1448"/>
<proteinExistence type="predicted"/>
<dbReference type="eggNOG" id="COG0586">
    <property type="taxonomic scope" value="Bacteria"/>
</dbReference>
<feature type="transmembrane region" description="Helical" evidence="1">
    <location>
        <begin position="125"/>
        <end position="148"/>
    </location>
</feature>